<gene>
    <name evidence="3" type="ORF">FOC4_g10000773</name>
</gene>
<evidence type="ECO:0000256" key="1">
    <source>
        <dbReference type="SAM" id="MobiDB-lite"/>
    </source>
</evidence>
<sequence length="246" mass="28296">MLDEPSTILHHEVTYPLLSPCETVVDGTTTPSDIIYGNLGDVNFQNLHLSRVITSTSGLIASPTMAPSLDNYTTRIGLDGCPIPTVGSAKSRRRLKNRESQRRFRERKDQLQKALQQQLDHSRTEYEALLCKYTESTTEAALLLQENDSLRSEIKDLRRHRQLMLSVMKSLQGSKPLSEFGDSSHIFMVLIYGYGNEGFWPHHSTRWRKRGLESPLIEIERHHIRCRHDVERARRNVSSSSEARRW</sequence>
<evidence type="ECO:0000313" key="3">
    <source>
        <dbReference type="EMBL" id="EMT74646.1"/>
    </source>
</evidence>
<keyword evidence="4" id="KW-1185">Reference proteome</keyword>
<accession>N1S9P5</accession>
<feature type="region of interest" description="Disordered" evidence="1">
    <location>
        <begin position="87"/>
        <end position="109"/>
    </location>
</feature>
<feature type="domain" description="BZIP" evidence="2">
    <location>
        <begin position="92"/>
        <end position="107"/>
    </location>
</feature>
<dbReference type="SMART" id="SM00338">
    <property type="entry name" value="BRLZ"/>
    <property type="match status" value="1"/>
</dbReference>
<dbReference type="HOGENOM" id="CLU_098714_0_0_1"/>
<dbReference type="Gene3D" id="1.20.5.170">
    <property type="match status" value="1"/>
</dbReference>
<dbReference type="OrthoDB" id="4363243at2759"/>
<dbReference type="GO" id="GO:0003700">
    <property type="term" value="F:DNA-binding transcription factor activity"/>
    <property type="evidence" value="ECO:0007669"/>
    <property type="project" value="InterPro"/>
</dbReference>
<name>N1S9P5_FUSC4</name>
<proteinExistence type="predicted"/>
<dbReference type="EMBL" id="KB726182">
    <property type="protein sequence ID" value="EMT74646.1"/>
    <property type="molecule type" value="Genomic_DNA"/>
</dbReference>
<feature type="compositionally biased region" description="Basic and acidic residues" evidence="1">
    <location>
        <begin position="97"/>
        <end position="109"/>
    </location>
</feature>
<dbReference type="STRING" id="1229665.N1S9P5"/>
<evidence type="ECO:0000313" key="4">
    <source>
        <dbReference type="Proteomes" id="UP000016929"/>
    </source>
</evidence>
<evidence type="ECO:0000259" key="2">
    <source>
        <dbReference type="PROSITE" id="PS00036"/>
    </source>
</evidence>
<dbReference type="CDD" id="cd14686">
    <property type="entry name" value="bZIP"/>
    <property type="match status" value="1"/>
</dbReference>
<protein>
    <recommendedName>
        <fullName evidence="2">BZIP domain-containing protein</fullName>
    </recommendedName>
</protein>
<dbReference type="InterPro" id="IPR046347">
    <property type="entry name" value="bZIP_sf"/>
</dbReference>
<reference evidence="4" key="1">
    <citation type="submission" date="2012-09" db="EMBL/GenBank/DDBJ databases">
        <title>Genome sequencing and comparative transcriptomics of race 1 and race 4 of banana pathogen: Fusarium oxysporum f. sp. cubense.</title>
        <authorList>
            <person name="Fang X."/>
            <person name="Huang J."/>
        </authorList>
    </citation>
    <scope>NUCLEOTIDE SEQUENCE [LARGE SCALE GENOMIC DNA]</scope>
    <source>
        <strain evidence="4">race 4</strain>
    </source>
</reference>
<organism evidence="3 4">
    <name type="scientific">Fusarium oxysporum f. sp. cubense (strain race 4)</name>
    <name type="common">Panama disease fungus</name>
    <dbReference type="NCBI Taxonomy" id="2502994"/>
    <lineage>
        <taxon>Eukaryota</taxon>
        <taxon>Fungi</taxon>
        <taxon>Dikarya</taxon>
        <taxon>Ascomycota</taxon>
        <taxon>Pezizomycotina</taxon>
        <taxon>Sordariomycetes</taxon>
        <taxon>Hypocreomycetidae</taxon>
        <taxon>Hypocreales</taxon>
        <taxon>Nectriaceae</taxon>
        <taxon>Fusarium</taxon>
        <taxon>Fusarium oxysporum species complex</taxon>
    </lineage>
</organism>
<dbReference type="SUPFAM" id="SSF57959">
    <property type="entry name" value="Leucine zipper domain"/>
    <property type="match status" value="1"/>
</dbReference>
<dbReference type="Proteomes" id="UP000016929">
    <property type="component" value="Unassembled WGS sequence"/>
</dbReference>
<reference evidence="4" key="2">
    <citation type="journal article" date="2014" name="PLoS ONE">
        <title>Genome and Transcriptome Analysis of the Fungal Pathogen Fusarium oxysporum f. sp. cubense Causing Banana Vascular Wilt Disease.</title>
        <authorList>
            <person name="Guo L."/>
            <person name="Han L."/>
            <person name="Yang L."/>
            <person name="Zeng H."/>
            <person name="Fan D."/>
            <person name="Zhu Y."/>
            <person name="Feng Y."/>
            <person name="Wang G."/>
            <person name="Peng C."/>
            <person name="Jiang X."/>
            <person name="Zhou D."/>
            <person name="Ni P."/>
            <person name="Liang C."/>
            <person name="Liu L."/>
            <person name="Wang J."/>
            <person name="Mao C."/>
            <person name="Fang X."/>
            <person name="Peng M."/>
            <person name="Huang J."/>
        </authorList>
    </citation>
    <scope>NUCLEOTIDE SEQUENCE [LARGE SCALE GENOMIC DNA]</scope>
    <source>
        <strain evidence="4">race 4</strain>
    </source>
</reference>
<dbReference type="InterPro" id="IPR004827">
    <property type="entry name" value="bZIP"/>
</dbReference>
<dbReference type="PROSITE" id="PS00036">
    <property type="entry name" value="BZIP_BASIC"/>
    <property type="match status" value="1"/>
</dbReference>
<dbReference type="AlphaFoldDB" id="N1S9P5"/>